<keyword evidence="3" id="KW-1185">Reference proteome</keyword>
<dbReference type="InterPro" id="IPR020904">
    <property type="entry name" value="Sc_DH/Rdtase_CS"/>
</dbReference>
<accession>A0ABQ9E7L2</accession>
<evidence type="ECO:0000256" key="1">
    <source>
        <dbReference type="ARBA" id="ARBA00023002"/>
    </source>
</evidence>
<dbReference type="PRINTS" id="PR00081">
    <property type="entry name" value="GDHRDH"/>
</dbReference>
<reference evidence="2 3" key="1">
    <citation type="submission" date="2022-12" db="EMBL/GenBank/DDBJ databases">
        <title>Chromosome-level genome of Tegillarca granosa.</title>
        <authorList>
            <person name="Kim J."/>
        </authorList>
    </citation>
    <scope>NUCLEOTIDE SEQUENCE [LARGE SCALE GENOMIC DNA]</scope>
    <source>
        <strain evidence="2">Teg-2019</strain>
        <tissue evidence="2">Adductor muscle</tissue>
    </source>
</reference>
<comment type="caution">
    <text evidence="2">The sequence shown here is derived from an EMBL/GenBank/DDBJ whole genome shotgun (WGS) entry which is preliminary data.</text>
</comment>
<dbReference type="InterPro" id="IPR036291">
    <property type="entry name" value="NAD(P)-bd_dom_sf"/>
</dbReference>
<dbReference type="Proteomes" id="UP001217089">
    <property type="component" value="Unassembled WGS sequence"/>
</dbReference>
<sequence length="267" mass="28952">MAEPGLRYKDKVTIVTGGSKGIGKGCVIVFVKHGAKVVFCSRGEAEGKALEEEVNKHGPGEAFFVKCDVTKEPDIKNVVEKTVEKYGRIDCLINNAGYHPSRMTIDDISADDFRNLLNLNLVNYFLFSKYAMPHLRKTEGNIINDSSLVAQIGQEGAAAYVASKGGIDAMTRALAVDEAKYNVRVNSFSPGNVWTPLWEICANEMPDPEAAKQAGANCQLNGRYGTIEECGLTCLYLAADATFCTGIDIKLSGGAELDYGNKNKHLD</sequence>
<dbReference type="PRINTS" id="PR00080">
    <property type="entry name" value="SDRFAMILY"/>
</dbReference>
<name>A0ABQ9E7L2_TEGGR</name>
<gene>
    <name evidence="2" type="ORF">KUTeg_023607</name>
</gene>
<dbReference type="EMBL" id="JARBDR010000921">
    <property type="protein sequence ID" value="KAJ8299547.1"/>
    <property type="molecule type" value="Genomic_DNA"/>
</dbReference>
<dbReference type="PANTHER" id="PTHR43658:SF8">
    <property type="entry name" value="17-BETA-HYDROXYSTEROID DEHYDROGENASE 14-RELATED"/>
    <property type="match status" value="1"/>
</dbReference>
<evidence type="ECO:0000313" key="3">
    <source>
        <dbReference type="Proteomes" id="UP001217089"/>
    </source>
</evidence>
<evidence type="ECO:0000313" key="2">
    <source>
        <dbReference type="EMBL" id="KAJ8299547.1"/>
    </source>
</evidence>
<dbReference type="InterPro" id="IPR002347">
    <property type="entry name" value="SDR_fam"/>
</dbReference>
<dbReference type="Pfam" id="PF13561">
    <property type="entry name" value="adh_short_C2"/>
    <property type="match status" value="1"/>
</dbReference>
<dbReference type="SUPFAM" id="SSF51735">
    <property type="entry name" value="NAD(P)-binding Rossmann-fold domains"/>
    <property type="match status" value="1"/>
</dbReference>
<protein>
    <recommendedName>
        <fullName evidence="4">17-beta-hydroxysteroid dehydrogenase 14</fullName>
    </recommendedName>
</protein>
<evidence type="ECO:0008006" key="4">
    <source>
        <dbReference type="Google" id="ProtNLM"/>
    </source>
</evidence>
<dbReference type="PANTHER" id="PTHR43658">
    <property type="entry name" value="SHORT-CHAIN DEHYDROGENASE/REDUCTASE"/>
    <property type="match status" value="1"/>
</dbReference>
<keyword evidence="1" id="KW-0560">Oxidoreductase</keyword>
<dbReference type="PROSITE" id="PS00061">
    <property type="entry name" value="ADH_SHORT"/>
    <property type="match status" value="1"/>
</dbReference>
<feature type="non-terminal residue" evidence="2">
    <location>
        <position position="267"/>
    </location>
</feature>
<proteinExistence type="predicted"/>
<dbReference type="Gene3D" id="3.40.50.720">
    <property type="entry name" value="NAD(P)-binding Rossmann-like Domain"/>
    <property type="match status" value="1"/>
</dbReference>
<organism evidence="2 3">
    <name type="scientific">Tegillarca granosa</name>
    <name type="common">Malaysian cockle</name>
    <name type="synonym">Anadara granosa</name>
    <dbReference type="NCBI Taxonomy" id="220873"/>
    <lineage>
        <taxon>Eukaryota</taxon>
        <taxon>Metazoa</taxon>
        <taxon>Spiralia</taxon>
        <taxon>Lophotrochozoa</taxon>
        <taxon>Mollusca</taxon>
        <taxon>Bivalvia</taxon>
        <taxon>Autobranchia</taxon>
        <taxon>Pteriomorphia</taxon>
        <taxon>Arcoida</taxon>
        <taxon>Arcoidea</taxon>
        <taxon>Arcidae</taxon>
        <taxon>Tegillarca</taxon>
    </lineage>
</organism>